<feature type="compositionally biased region" description="Polar residues" evidence="1">
    <location>
        <begin position="52"/>
        <end position="63"/>
    </location>
</feature>
<organism evidence="2 3">
    <name type="scientific">Nonomuraea rosea</name>
    <dbReference type="NCBI Taxonomy" id="638574"/>
    <lineage>
        <taxon>Bacteria</taxon>
        <taxon>Bacillati</taxon>
        <taxon>Actinomycetota</taxon>
        <taxon>Actinomycetes</taxon>
        <taxon>Streptosporangiales</taxon>
        <taxon>Streptosporangiaceae</taxon>
        <taxon>Nonomuraea</taxon>
    </lineage>
</organism>
<proteinExistence type="predicted"/>
<evidence type="ECO:0000313" key="3">
    <source>
        <dbReference type="Proteomes" id="UP001500630"/>
    </source>
</evidence>
<accession>A0ABP6WT89</accession>
<name>A0ABP6WT89_9ACTN</name>
<keyword evidence="3" id="KW-1185">Reference proteome</keyword>
<evidence type="ECO:0000256" key="1">
    <source>
        <dbReference type="SAM" id="MobiDB-lite"/>
    </source>
</evidence>
<dbReference type="EMBL" id="BAABDQ010000008">
    <property type="protein sequence ID" value="GAA3556370.1"/>
    <property type="molecule type" value="Genomic_DNA"/>
</dbReference>
<dbReference type="Proteomes" id="UP001500630">
    <property type="component" value="Unassembled WGS sequence"/>
</dbReference>
<sequence length="63" mass="6255">MAADGEGAGEEVAEPEGGEEAVARVSPALPHPAATSPSTTSNGTANDLMRSHPSSVTAQFTTC</sequence>
<protein>
    <submittedName>
        <fullName evidence="2">Uncharacterized protein</fullName>
    </submittedName>
</protein>
<feature type="compositionally biased region" description="Polar residues" evidence="1">
    <location>
        <begin position="35"/>
        <end position="45"/>
    </location>
</feature>
<reference evidence="3" key="1">
    <citation type="journal article" date="2019" name="Int. J. Syst. Evol. Microbiol.">
        <title>The Global Catalogue of Microorganisms (GCM) 10K type strain sequencing project: providing services to taxonomists for standard genome sequencing and annotation.</title>
        <authorList>
            <consortium name="The Broad Institute Genomics Platform"/>
            <consortium name="The Broad Institute Genome Sequencing Center for Infectious Disease"/>
            <person name="Wu L."/>
            <person name="Ma J."/>
        </authorList>
    </citation>
    <scope>NUCLEOTIDE SEQUENCE [LARGE SCALE GENOMIC DNA]</scope>
    <source>
        <strain evidence="3">JCM 17326</strain>
    </source>
</reference>
<evidence type="ECO:0000313" key="2">
    <source>
        <dbReference type="EMBL" id="GAA3556370.1"/>
    </source>
</evidence>
<feature type="compositionally biased region" description="Acidic residues" evidence="1">
    <location>
        <begin position="7"/>
        <end position="19"/>
    </location>
</feature>
<feature type="region of interest" description="Disordered" evidence="1">
    <location>
        <begin position="1"/>
        <end position="63"/>
    </location>
</feature>
<gene>
    <name evidence="2" type="ORF">GCM10022419_040980</name>
</gene>
<comment type="caution">
    <text evidence="2">The sequence shown here is derived from an EMBL/GenBank/DDBJ whole genome shotgun (WGS) entry which is preliminary data.</text>
</comment>